<keyword evidence="7 8" id="KW-0472">Membrane</keyword>
<dbReference type="AlphaFoldDB" id="A0A2W7U8X3"/>
<keyword evidence="5" id="KW-0378">Hydrolase</keyword>
<evidence type="ECO:0000256" key="8">
    <source>
        <dbReference type="SAM" id="Phobius"/>
    </source>
</evidence>
<evidence type="ECO:0000256" key="5">
    <source>
        <dbReference type="ARBA" id="ARBA00022801"/>
    </source>
</evidence>
<keyword evidence="2" id="KW-1003">Cell membrane</keyword>
<accession>A0A2W7U8X3</accession>
<gene>
    <name evidence="9" type="primary">xrtF</name>
    <name evidence="9" type="ORF">DOS84_09985</name>
</gene>
<name>A0A2W7U8X3_9FLAO</name>
<feature type="transmembrane region" description="Helical" evidence="8">
    <location>
        <begin position="92"/>
        <end position="110"/>
    </location>
</feature>
<evidence type="ECO:0000313" key="9">
    <source>
        <dbReference type="EMBL" id="PZX93779.1"/>
    </source>
</evidence>
<evidence type="ECO:0000256" key="2">
    <source>
        <dbReference type="ARBA" id="ARBA00022475"/>
    </source>
</evidence>
<feature type="transmembrane region" description="Helical" evidence="8">
    <location>
        <begin position="122"/>
        <end position="142"/>
    </location>
</feature>
<dbReference type="Proteomes" id="UP000249177">
    <property type="component" value="Unassembled WGS sequence"/>
</dbReference>
<proteinExistence type="predicted"/>
<dbReference type="InterPro" id="IPR019127">
    <property type="entry name" value="Exosortase"/>
</dbReference>
<dbReference type="EMBL" id="QKXH01000005">
    <property type="protein sequence ID" value="PZX93779.1"/>
    <property type="molecule type" value="Genomic_DNA"/>
</dbReference>
<reference evidence="9 10" key="1">
    <citation type="submission" date="2018-06" db="EMBL/GenBank/DDBJ databases">
        <title>Flavobacterium sp IMCC34762, genome.</title>
        <authorList>
            <person name="Joung Y."/>
            <person name="Cho J."/>
            <person name="Song J."/>
        </authorList>
    </citation>
    <scope>NUCLEOTIDE SEQUENCE [LARGE SCALE GENOMIC DNA]</scope>
    <source>
        <strain evidence="9 10">IMCC34762</strain>
    </source>
</reference>
<keyword evidence="10" id="KW-1185">Reference proteome</keyword>
<dbReference type="GO" id="GO:0008233">
    <property type="term" value="F:peptidase activity"/>
    <property type="evidence" value="ECO:0007669"/>
    <property type="project" value="UniProtKB-KW"/>
</dbReference>
<dbReference type="InterPro" id="IPR026392">
    <property type="entry name" value="Exo/Archaeosortase_dom"/>
</dbReference>
<dbReference type="GO" id="GO:0005886">
    <property type="term" value="C:plasma membrane"/>
    <property type="evidence" value="ECO:0007669"/>
    <property type="project" value="UniProtKB-SubCell"/>
</dbReference>
<dbReference type="RefSeq" id="WP_111410021.1">
    <property type="nucleotide sequence ID" value="NZ_QKXH01000005.1"/>
</dbReference>
<protein>
    <submittedName>
        <fullName evidence="9">Exosortase family protein XrtF</fullName>
    </submittedName>
</protein>
<keyword evidence="3" id="KW-0645">Protease</keyword>
<feature type="transmembrane region" description="Helical" evidence="8">
    <location>
        <begin position="148"/>
        <end position="170"/>
    </location>
</feature>
<dbReference type="OrthoDB" id="678161at2"/>
<evidence type="ECO:0000256" key="1">
    <source>
        <dbReference type="ARBA" id="ARBA00004651"/>
    </source>
</evidence>
<comment type="caution">
    <text evidence="9">The sequence shown here is derived from an EMBL/GenBank/DDBJ whole genome shotgun (WGS) entry which is preliminary data.</text>
</comment>
<dbReference type="GO" id="GO:0006508">
    <property type="term" value="P:proteolysis"/>
    <property type="evidence" value="ECO:0007669"/>
    <property type="project" value="UniProtKB-KW"/>
</dbReference>
<dbReference type="NCBIfam" id="TIGR04178">
    <property type="entry name" value="exo_archaeo"/>
    <property type="match status" value="1"/>
</dbReference>
<keyword evidence="4 8" id="KW-0812">Transmembrane</keyword>
<keyword evidence="6 8" id="KW-1133">Transmembrane helix</keyword>
<evidence type="ECO:0000256" key="3">
    <source>
        <dbReference type="ARBA" id="ARBA00022670"/>
    </source>
</evidence>
<evidence type="ECO:0000256" key="7">
    <source>
        <dbReference type="ARBA" id="ARBA00023136"/>
    </source>
</evidence>
<comment type="subcellular location">
    <subcellularLocation>
        <location evidence="1">Cell membrane</location>
        <topology evidence="1">Multi-pass membrane protein</topology>
    </subcellularLocation>
</comment>
<dbReference type="NCBIfam" id="TIGR04128">
    <property type="entry name" value="exoso_Fjoh_1448"/>
    <property type="match status" value="1"/>
</dbReference>
<evidence type="ECO:0000256" key="6">
    <source>
        <dbReference type="ARBA" id="ARBA00022989"/>
    </source>
</evidence>
<evidence type="ECO:0000256" key="4">
    <source>
        <dbReference type="ARBA" id="ARBA00022692"/>
    </source>
</evidence>
<dbReference type="InterPro" id="IPR026323">
    <property type="entry name" value="Exosortase-related_prot_XrtF"/>
</dbReference>
<organism evidence="9 10">
    <name type="scientific">Flavobacterium aquariorum</name>
    <dbReference type="NCBI Taxonomy" id="2217670"/>
    <lineage>
        <taxon>Bacteria</taxon>
        <taxon>Pseudomonadati</taxon>
        <taxon>Bacteroidota</taxon>
        <taxon>Flavobacteriia</taxon>
        <taxon>Flavobacteriales</taxon>
        <taxon>Flavobacteriaceae</taxon>
        <taxon>Flavobacterium</taxon>
    </lineage>
</organism>
<sequence>MKKYFVQYKPFLFFLASFFGTYVLLTLLYQFFLNGFENEKVDEITRMVAKNTEEVISWMNQSSYIVESDITPVFTIFFQNRSVAKIVEGCNGISVIILFVSFIVAFSGSLKNTLLFIFGGSLIIYILNVLRIAALSVLLYYFPNQSHLLHGVLFPLMIYGLVFILWVIWVNKFSKYAK</sequence>
<feature type="transmembrane region" description="Helical" evidence="8">
    <location>
        <begin position="12"/>
        <end position="32"/>
    </location>
</feature>
<dbReference type="Pfam" id="PF09721">
    <property type="entry name" value="Exosortase_EpsH"/>
    <property type="match status" value="1"/>
</dbReference>
<evidence type="ECO:0000313" key="10">
    <source>
        <dbReference type="Proteomes" id="UP000249177"/>
    </source>
</evidence>